<dbReference type="CDD" id="cd04458">
    <property type="entry name" value="CSP_CDS"/>
    <property type="match status" value="1"/>
</dbReference>
<accession>A0A0F9DH00</accession>
<name>A0A0F9DH00_9ZZZZ</name>
<dbReference type="PANTHER" id="PTHR46565">
    <property type="entry name" value="COLD SHOCK DOMAIN PROTEIN 2"/>
    <property type="match status" value="1"/>
</dbReference>
<dbReference type="InterPro" id="IPR012340">
    <property type="entry name" value="NA-bd_OB-fold"/>
</dbReference>
<dbReference type="Pfam" id="PF00313">
    <property type="entry name" value="CSD"/>
    <property type="match status" value="1"/>
</dbReference>
<dbReference type="PANTHER" id="PTHR46565:SF20">
    <property type="entry name" value="COLD SHOCK DOMAIN-CONTAINING PROTEIN 4"/>
    <property type="match status" value="1"/>
</dbReference>
<sequence length="113" mass="13080">MVKGKVKWFDPKKGFGFVTNEQGEDVFIHFTNIEKEGFKCLRDGQTVMYEEFDAGKGLQGKNVKIMSIPPPKKKPSPEKVKAQSERRSARQDARRNARRRPARVVDNDSKWNR</sequence>
<dbReference type="Gene3D" id="2.40.50.140">
    <property type="entry name" value="Nucleic acid-binding proteins"/>
    <property type="match status" value="1"/>
</dbReference>
<protein>
    <recommendedName>
        <fullName evidence="2">CSD domain-containing protein</fullName>
    </recommendedName>
</protein>
<evidence type="ECO:0000313" key="3">
    <source>
        <dbReference type="EMBL" id="KKL53106.1"/>
    </source>
</evidence>
<feature type="region of interest" description="Disordered" evidence="1">
    <location>
        <begin position="61"/>
        <end position="113"/>
    </location>
</feature>
<evidence type="ECO:0000256" key="1">
    <source>
        <dbReference type="SAM" id="MobiDB-lite"/>
    </source>
</evidence>
<dbReference type="InterPro" id="IPR011129">
    <property type="entry name" value="CSD"/>
</dbReference>
<dbReference type="PROSITE" id="PS51857">
    <property type="entry name" value="CSD_2"/>
    <property type="match status" value="1"/>
</dbReference>
<proteinExistence type="predicted"/>
<dbReference type="GO" id="GO:0003676">
    <property type="term" value="F:nucleic acid binding"/>
    <property type="evidence" value="ECO:0007669"/>
    <property type="project" value="InterPro"/>
</dbReference>
<feature type="compositionally biased region" description="Basic and acidic residues" evidence="1">
    <location>
        <begin position="75"/>
        <end position="95"/>
    </location>
</feature>
<dbReference type="AlphaFoldDB" id="A0A0F9DH00"/>
<dbReference type="PRINTS" id="PR00050">
    <property type="entry name" value="COLDSHOCK"/>
</dbReference>
<organism evidence="3">
    <name type="scientific">marine sediment metagenome</name>
    <dbReference type="NCBI Taxonomy" id="412755"/>
    <lineage>
        <taxon>unclassified sequences</taxon>
        <taxon>metagenomes</taxon>
        <taxon>ecological metagenomes</taxon>
    </lineage>
</organism>
<dbReference type="SMART" id="SM00357">
    <property type="entry name" value="CSP"/>
    <property type="match status" value="1"/>
</dbReference>
<reference evidence="3" key="1">
    <citation type="journal article" date="2015" name="Nature">
        <title>Complex archaea that bridge the gap between prokaryotes and eukaryotes.</title>
        <authorList>
            <person name="Spang A."/>
            <person name="Saw J.H."/>
            <person name="Jorgensen S.L."/>
            <person name="Zaremba-Niedzwiedzka K."/>
            <person name="Martijn J."/>
            <person name="Lind A.E."/>
            <person name="van Eijk R."/>
            <person name="Schleper C."/>
            <person name="Guy L."/>
            <person name="Ettema T.J."/>
        </authorList>
    </citation>
    <scope>NUCLEOTIDE SEQUENCE</scope>
</reference>
<dbReference type="InterPro" id="IPR002059">
    <property type="entry name" value="CSP_DNA-bd"/>
</dbReference>
<feature type="compositionally biased region" description="Basic and acidic residues" evidence="1">
    <location>
        <begin position="103"/>
        <end position="113"/>
    </location>
</feature>
<feature type="domain" description="CSD" evidence="2">
    <location>
        <begin position="1"/>
        <end position="65"/>
    </location>
</feature>
<evidence type="ECO:0000259" key="2">
    <source>
        <dbReference type="PROSITE" id="PS51857"/>
    </source>
</evidence>
<dbReference type="SUPFAM" id="SSF50249">
    <property type="entry name" value="Nucleic acid-binding proteins"/>
    <property type="match status" value="1"/>
</dbReference>
<dbReference type="EMBL" id="LAZR01031653">
    <property type="protein sequence ID" value="KKL53106.1"/>
    <property type="molecule type" value="Genomic_DNA"/>
</dbReference>
<comment type="caution">
    <text evidence="3">The sequence shown here is derived from an EMBL/GenBank/DDBJ whole genome shotgun (WGS) entry which is preliminary data.</text>
</comment>
<gene>
    <name evidence="3" type="ORF">LCGC14_2278760</name>
</gene>